<feature type="compositionally biased region" description="Low complexity" evidence="3">
    <location>
        <begin position="497"/>
        <end position="509"/>
    </location>
</feature>
<keyword evidence="2" id="KW-0653">Protein transport</keyword>
<dbReference type="SMART" id="SM00288">
    <property type="entry name" value="VHS"/>
    <property type="match status" value="1"/>
</dbReference>
<protein>
    <submittedName>
        <fullName evidence="6">TOM1-like protein 2</fullName>
    </submittedName>
</protein>
<name>A0A9P5S3I3_9FUNG</name>
<dbReference type="GO" id="GO:0035091">
    <property type="term" value="F:phosphatidylinositol binding"/>
    <property type="evidence" value="ECO:0007669"/>
    <property type="project" value="InterPro"/>
</dbReference>
<comment type="caution">
    <text evidence="6">The sequence shown here is derived from an EMBL/GenBank/DDBJ whole genome shotgun (WGS) entry which is preliminary data.</text>
</comment>
<dbReference type="PROSITE" id="PS50909">
    <property type="entry name" value="GAT"/>
    <property type="match status" value="1"/>
</dbReference>
<dbReference type="PANTHER" id="PTHR47789:SF2">
    <property type="entry name" value="VHS DOMAIN-CONTAINING PROTEIN"/>
    <property type="match status" value="1"/>
</dbReference>
<dbReference type="Proteomes" id="UP000748756">
    <property type="component" value="Unassembled WGS sequence"/>
</dbReference>
<evidence type="ECO:0000256" key="3">
    <source>
        <dbReference type="SAM" id="MobiDB-lite"/>
    </source>
</evidence>
<proteinExistence type="predicted"/>
<dbReference type="InterPro" id="IPR038425">
    <property type="entry name" value="GAT_sf"/>
</dbReference>
<dbReference type="Gene3D" id="1.20.58.160">
    <property type="match status" value="1"/>
</dbReference>
<keyword evidence="7" id="KW-1185">Reference proteome</keyword>
<accession>A0A9P5S3I3</accession>
<reference evidence="6" key="1">
    <citation type="journal article" date="2020" name="Fungal Divers.">
        <title>Resolving the Mortierellaceae phylogeny through synthesis of multi-gene phylogenetics and phylogenomics.</title>
        <authorList>
            <person name="Vandepol N."/>
            <person name="Liber J."/>
            <person name="Desiro A."/>
            <person name="Na H."/>
            <person name="Kennedy M."/>
            <person name="Barry K."/>
            <person name="Grigoriev I.V."/>
            <person name="Miller A.N."/>
            <person name="O'Donnell K."/>
            <person name="Stajich J.E."/>
            <person name="Bonito G."/>
        </authorList>
    </citation>
    <scope>NUCLEOTIDE SEQUENCE</scope>
    <source>
        <strain evidence="6">NRRL 6426</strain>
    </source>
</reference>
<dbReference type="SUPFAM" id="SSF48464">
    <property type="entry name" value="ENTH/VHS domain"/>
    <property type="match status" value="1"/>
</dbReference>
<keyword evidence="1" id="KW-0813">Transport</keyword>
<organism evidence="6 7">
    <name type="scientific">Linnemannia schmuckeri</name>
    <dbReference type="NCBI Taxonomy" id="64567"/>
    <lineage>
        <taxon>Eukaryota</taxon>
        <taxon>Fungi</taxon>
        <taxon>Fungi incertae sedis</taxon>
        <taxon>Mucoromycota</taxon>
        <taxon>Mortierellomycotina</taxon>
        <taxon>Mortierellomycetes</taxon>
        <taxon>Mortierellales</taxon>
        <taxon>Mortierellaceae</taxon>
        <taxon>Linnemannia</taxon>
    </lineage>
</organism>
<feature type="domain" description="VHS" evidence="4">
    <location>
        <begin position="26"/>
        <end position="145"/>
    </location>
</feature>
<dbReference type="CDD" id="cd16980">
    <property type="entry name" value="VHS_Lsb5"/>
    <property type="match status" value="1"/>
</dbReference>
<dbReference type="GO" id="GO:0006897">
    <property type="term" value="P:endocytosis"/>
    <property type="evidence" value="ECO:0007669"/>
    <property type="project" value="InterPro"/>
</dbReference>
<gene>
    <name evidence="6" type="primary">TOM1L2_1</name>
    <name evidence="6" type="ORF">BG015_005023</name>
</gene>
<dbReference type="GO" id="GO:0051666">
    <property type="term" value="P:actin cortical patch localization"/>
    <property type="evidence" value="ECO:0007669"/>
    <property type="project" value="TreeGrafter"/>
</dbReference>
<evidence type="ECO:0000256" key="2">
    <source>
        <dbReference type="ARBA" id="ARBA00022927"/>
    </source>
</evidence>
<feature type="domain" description="GAT" evidence="5">
    <location>
        <begin position="187"/>
        <end position="280"/>
    </location>
</feature>
<evidence type="ECO:0000313" key="6">
    <source>
        <dbReference type="EMBL" id="KAF9152596.1"/>
    </source>
</evidence>
<dbReference type="InterPro" id="IPR002014">
    <property type="entry name" value="VHS_dom"/>
</dbReference>
<evidence type="ECO:0000313" key="7">
    <source>
        <dbReference type="Proteomes" id="UP000748756"/>
    </source>
</evidence>
<feature type="region of interest" description="Disordered" evidence="3">
    <location>
        <begin position="394"/>
        <end position="413"/>
    </location>
</feature>
<evidence type="ECO:0000259" key="4">
    <source>
        <dbReference type="PROSITE" id="PS50179"/>
    </source>
</evidence>
<sequence length="509" mass="54045">MRIFTKETNITPQIEILCAHPTFSTWSSLRLLCVSVNSVDDGAKEAAKALRKVLRGDIPRHQMNAIIIIQGLVDGSRSRFLAQLATTKFAVDINHVASSKTTNPQVKLCLMERLGSWARACSSDPSLIIIPNLYNNLVYEQVVPFYDPFAPSQYPAIRPNVVSPLTSPTSTAPPSRAGSFNLPPVALTTNEVIRHVEMVKNNSQMLTETVSFTDPDTATKGDLSLIKEFFKECMELQRDTQVYLSEMTSKPAFDEISLGQLLYANEDLVNAIKCYNDLMEKLHLKRALQRSTSTINAIITTTTQAPISRNPSASPPPSSQQPTRTSSDETHFKALVDIDGAGVGSGYKNATSDYRGPSSSSPATTATAAAFRGKSVALSSSPPASSIAAASASSEPSFDPFADDSHFVTPDSDPNRVAAAIRNGKRPVLNAKEEPMSEQERDLIHLIKIQSLAEPARMEISTGTSSSSSSSAAAATAAAAAIAAARPGGAGAGSGAGAPNAPQVAAPVV</sequence>
<evidence type="ECO:0000259" key="5">
    <source>
        <dbReference type="PROSITE" id="PS50909"/>
    </source>
</evidence>
<dbReference type="EMBL" id="JAAAUQ010000233">
    <property type="protein sequence ID" value="KAF9152596.1"/>
    <property type="molecule type" value="Genomic_DNA"/>
</dbReference>
<feature type="compositionally biased region" description="Low complexity" evidence="3">
    <location>
        <begin position="302"/>
        <end position="312"/>
    </location>
</feature>
<dbReference type="InterPro" id="IPR008942">
    <property type="entry name" value="ENTH_VHS"/>
</dbReference>
<feature type="region of interest" description="Disordered" evidence="3">
    <location>
        <begin position="302"/>
        <end position="328"/>
    </location>
</feature>
<dbReference type="InterPro" id="IPR045007">
    <property type="entry name" value="LSB5"/>
</dbReference>
<dbReference type="GO" id="GO:0030479">
    <property type="term" value="C:actin cortical patch"/>
    <property type="evidence" value="ECO:0007669"/>
    <property type="project" value="TreeGrafter"/>
</dbReference>
<dbReference type="GO" id="GO:0007015">
    <property type="term" value="P:actin filament organization"/>
    <property type="evidence" value="ECO:0007669"/>
    <property type="project" value="InterPro"/>
</dbReference>
<feature type="region of interest" description="Disordered" evidence="3">
    <location>
        <begin position="483"/>
        <end position="509"/>
    </location>
</feature>
<dbReference type="Gene3D" id="1.25.40.90">
    <property type="match status" value="1"/>
</dbReference>
<dbReference type="Pfam" id="PF00790">
    <property type="entry name" value="VHS"/>
    <property type="match status" value="1"/>
</dbReference>
<dbReference type="AlphaFoldDB" id="A0A9P5S3I3"/>
<dbReference type="OrthoDB" id="10255964at2759"/>
<dbReference type="InterPro" id="IPR004152">
    <property type="entry name" value="GAT_dom"/>
</dbReference>
<dbReference type="PANTHER" id="PTHR47789">
    <property type="entry name" value="LAS SEVENTEEN-BINDING PROTEIN 5"/>
    <property type="match status" value="1"/>
</dbReference>
<dbReference type="Pfam" id="PF03127">
    <property type="entry name" value="GAT"/>
    <property type="match status" value="1"/>
</dbReference>
<evidence type="ECO:0000256" key="1">
    <source>
        <dbReference type="ARBA" id="ARBA00022448"/>
    </source>
</evidence>
<dbReference type="GO" id="GO:0015031">
    <property type="term" value="P:protein transport"/>
    <property type="evidence" value="ECO:0007669"/>
    <property type="project" value="UniProtKB-KW"/>
</dbReference>
<dbReference type="PROSITE" id="PS50179">
    <property type="entry name" value="VHS"/>
    <property type="match status" value="1"/>
</dbReference>
<dbReference type="SUPFAM" id="SSF89009">
    <property type="entry name" value="GAT-like domain"/>
    <property type="match status" value="1"/>
</dbReference>
<dbReference type="GO" id="GO:0043130">
    <property type="term" value="F:ubiquitin binding"/>
    <property type="evidence" value="ECO:0007669"/>
    <property type="project" value="InterPro"/>
</dbReference>
<dbReference type="GO" id="GO:0007034">
    <property type="term" value="P:vacuolar transport"/>
    <property type="evidence" value="ECO:0007669"/>
    <property type="project" value="UniProtKB-ARBA"/>
</dbReference>